<evidence type="ECO:0000313" key="2">
    <source>
        <dbReference type="Proteomes" id="UP000836404"/>
    </source>
</evidence>
<reference evidence="1 2" key="1">
    <citation type="submission" date="2020-10" db="EMBL/GenBank/DDBJ databases">
        <authorList>
            <person name="Sedaghatjoo S."/>
        </authorList>
    </citation>
    <scope>NUCLEOTIDE SEQUENCE [LARGE SCALE GENOMIC DNA]</scope>
    <source>
        <strain evidence="1 2">LLFL</strain>
    </source>
</reference>
<evidence type="ECO:0000313" key="1">
    <source>
        <dbReference type="EMBL" id="CAD6904331.1"/>
    </source>
</evidence>
<protein>
    <submittedName>
        <fullName evidence="1">Uncharacterized protein</fullName>
    </submittedName>
</protein>
<feature type="non-terminal residue" evidence="1">
    <location>
        <position position="1"/>
    </location>
</feature>
<dbReference type="AlphaFoldDB" id="A0A9N8L972"/>
<proteinExistence type="predicted"/>
<name>A0A9N8L972_9BASI</name>
<gene>
    <name evidence="1" type="ORF">JKILLFL_G2711</name>
</gene>
<dbReference type="Proteomes" id="UP000836404">
    <property type="component" value="Unassembled WGS sequence"/>
</dbReference>
<comment type="caution">
    <text evidence="1">The sequence shown here is derived from an EMBL/GenBank/DDBJ whole genome shotgun (WGS) entry which is preliminary data.</text>
</comment>
<accession>A0A9N8L972</accession>
<sequence length="48" mass="5478">TTQPDYIQGNRFFDRLNAATLDDHGRFMAPNSDGVLQELRFSYAAKDN</sequence>
<organism evidence="1 2">
    <name type="scientific">Tilletia laevis</name>
    <dbReference type="NCBI Taxonomy" id="157183"/>
    <lineage>
        <taxon>Eukaryota</taxon>
        <taxon>Fungi</taxon>
        <taxon>Dikarya</taxon>
        <taxon>Basidiomycota</taxon>
        <taxon>Ustilaginomycotina</taxon>
        <taxon>Exobasidiomycetes</taxon>
        <taxon>Tilletiales</taxon>
        <taxon>Tilletiaceae</taxon>
        <taxon>Tilletia</taxon>
    </lineage>
</organism>
<dbReference type="EMBL" id="CAJHJF010000625">
    <property type="protein sequence ID" value="CAD6904331.1"/>
    <property type="molecule type" value="Genomic_DNA"/>
</dbReference>
<keyword evidence="2" id="KW-1185">Reference proteome</keyword>